<dbReference type="SUPFAM" id="SSF56235">
    <property type="entry name" value="N-terminal nucleophile aminohydrolases (Ntn hydrolases)"/>
    <property type="match status" value="1"/>
</dbReference>
<evidence type="ECO:0000256" key="3">
    <source>
        <dbReference type="SAM" id="SignalP"/>
    </source>
</evidence>
<dbReference type="STRING" id="858640.A3K86_16510"/>
<comment type="similarity">
    <text evidence="1">Belongs to the peptidase C59 family.</text>
</comment>
<evidence type="ECO:0000256" key="2">
    <source>
        <dbReference type="ARBA" id="ARBA00022801"/>
    </source>
</evidence>
<keyword evidence="2 5" id="KW-0378">Hydrolase</keyword>
<gene>
    <name evidence="5" type="ORF">A3K86_16510</name>
</gene>
<dbReference type="AlphaFoldDB" id="A0A178K7D7"/>
<evidence type="ECO:0000256" key="1">
    <source>
        <dbReference type="ARBA" id="ARBA00006625"/>
    </source>
</evidence>
<feature type="signal peptide" evidence="3">
    <location>
        <begin position="1"/>
        <end position="28"/>
    </location>
</feature>
<organism evidence="5 6">
    <name type="scientific">Photobacterium jeanii</name>
    <dbReference type="NCBI Taxonomy" id="858640"/>
    <lineage>
        <taxon>Bacteria</taxon>
        <taxon>Pseudomonadati</taxon>
        <taxon>Pseudomonadota</taxon>
        <taxon>Gammaproteobacteria</taxon>
        <taxon>Vibrionales</taxon>
        <taxon>Vibrionaceae</taxon>
        <taxon>Photobacterium</taxon>
    </lineage>
</organism>
<dbReference type="InterPro" id="IPR052193">
    <property type="entry name" value="Peptidase_C59"/>
</dbReference>
<keyword evidence="3" id="KW-0732">Signal</keyword>
<comment type="caution">
    <text evidence="5">The sequence shown here is derived from an EMBL/GenBank/DDBJ whole genome shotgun (WGS) entry which is preliminary data.</text>
</comment>
<evidence type="ECO:0000313" key="5">
    <source>
        <dbReference type="EMBL" id="OAN13258.1"/>
    </source>
</evidence>
<dbReference type="Pfam" id="PF02275">
    <property type="entry name" value="CBAH"/>
    <property type="match status" value="1"/>
</dbReference>
<dbReference type="Gene3D" id="3.60.60.10">
    <property type="entry name" value="Penicillin V Acylase, Chain A"/>
    <property type="match status" value="1"/>
</dbReference>
<dbReference type="Proteomes" id="UP000078503">
    <property type="component" value="Unassembled WGS sequence"/>
</dbReference>
<dbReference type="OrthoDB" id="1265391at2"/>
<keyword evidence="6" id="KW-1185">Reference proteome</keyword>
<evidence type="ECO:0000259" key="4">
    <source>
        <dbReference type="Pfam" id="PF02275"/>
    </source>
</evidence>
<feature type="chain" id="PRO_5008090108" evidence="3">
    <location>
        <begin position="29"/>
        <end position="354"/>
    </location>
</feature>
<dbReference type="GO" id="GO:0016787">
    <property type="term" value="F:hydrolase activity"/>
    <property type="evidence" value="ECO:0007669"/>
    <property type="project" value="UniProtKB-KW"/>
</dbReference>
<dbReference type="RefSeq" id="WP_068333594.1">
    <property type="nucleotide sequence ID" value="NZ_LVHF01000029.1"/>
</dbReference>
<dbReference type="InterPro" id="IPR029055">
    <property type="entry name" value="Ntn_hydrolases_N"/>
</dbReference>
<dbReference type="InterPro" id="IPR029132">
    <property type="entry name" value="CBAH/NAAA_C"/>
</dbReference>
<dbReference type="PANTHER" id="PTHR35527:SF2">
    <property type="entry name" value="HYDROLASE"/>
    <property type="match status" value="1"/>
</dbReference>
<evidence type="ECO:0000313" key="6">
    <source>
        <dbReference type="Proteomes" id="UP000078503"/>
    </source>
</evidence>
<reference evidence="5 6" key="1">
    <citation type="submission" date="2016-03" db="EMBL/GenBank/DDBJ databases">
        <title>Photobacterium proteolyticum sp. nov. a protease producing bacterium isolated from ocean sediments of Laizhou Bay.</title>
        <authorList>
            <person name="Li Y."/>
        </authorList>
    </citation>
    <scope>NUCLEOTIDE SEQUENCE [LARGE SCALE GENOMIC DNA]</scope>
    <source>
        <strain evidence="5 6">R-40508</strain>
    </source>
</reference>
<dbReference type="PANTHER" id="PTHR35527">
    <property type="entry name" value="CHOLOYLGLYCINE HYDROLASE"/>
    <property type="match status" value="1"/>
</dbReference>
<sequence length="354" mass="38699">MKSTKLNKITIAALAAVSISGAISTANACSRIIADTEAHGITVARSYDWGERLSSVAKVSPIGMERSSRQVPEYTNPATWNTKYQTVYFEEIETFHGTTGEAINTEGFSASLLYQDPSKAFIKDAADNGTPALHLSDIVPFLVENFKTVDEAVNAFNNGEWQVAWKTGIAGHQHGFHVSVQDKAGNIALFQLNAGGEMKVHRGDANSDLRVMANAPLQQDHRAYVKTFDMTDAEKLPGSISSRDRNVRGLYNSANTKWTADETWEQTRGKMKAMFDAGNLVSQDVIDPTNGATYATWETFVYNLENGEITYFNADTATQVSMNLNDIKQFTTPMCADLVSQASNGGKLTFTTCS</sequence>
<proteinExistence type="inferred from homology"/>
<name>A0A178K7D7_9GAMM</name>
<dbReference type="EMBL" id="LVHF01000029">
    <property type="protein sequence ID" value="OAN13258.1"/>
    <property type="molecule type" value="Genomic_DNA"/>
</dbReference>
<feature type="domain" description="Choloylglycine hydrolase/NAAA C-terminal" evidence="4">
    <location>
        <begin position="29"/>
        <end position="322"/>
    </location>
</feature>
<accession>A0A178K7D7</accession>
<protein>
    <submittedName>
        <fullName evidence="5">Choloylglycine hydrolase</fullName>
    </submittedName>
</protein>